<dbReference type="Pfam" id="PF11911">
    <property type="entry name" value="DUF3429"/>
    <property type="match status" value="1"/>
</dbReference>
<keyword evidence="1" id="KW-1133">Transmembrane helix</keyword>
<protein>
    <submittedName>
        <fullName evidence="2">DUF3429 domain-containing protein</fullName>
    </submittedName>
</protein>
<dbReference type="OrthoDB" id="8591832at2"/>
<reference evidence="2 3" key="1">
    <citation type="submission" date="2019-02" db="EMBL/GenBank/DDBJ databases">
        <title>Aquabacterium sp. strain KMB7.</title>
        <authorList>
            <person name="Chen W.-M."/>
        </authorList>
    </citation>
    <scope>NUCLEOTIDE SEQUENCE [LARGE SCALE GENOMIC DNA]</scope>
    <source>
        <strain evidence="2 3">KMB7</strain>
    </source>
</reference>
<dbReference type="Proteomes" id="UP000292120">
    <property type="component" value="Unassembled WGS sequence"/>
</dbReference>
<dbReference type="InterPro" id="IPR021836">
    <property type="entry name" value="DUF3429"/>
</dbReference>
<evidence type="ECO:0000313" key="2">
    <source>
        <dbReference type="EMBL" id="TBO33007.1"/>
    </source>
</evidence>
<evidence type="ECO:0000313" key="3">
    <source>
        <dbReference type="Proteomes" id="UP000292120"/>
    </source>
</evidence>
<dbReference type="AlphaFoldDB" id="A0A4Q9H5U8"/>
<evidence type="ECO:0000256" key="1">
    <source>
        <dbReference type="SAM" id="Phobius"/>
    </source>
</evidence>
<keyword evidence="3" id="KW-1185">Reference proteome</keyword>
<feature type="transmembrane region" description="Helical" evidence="1">
    <location>
        <begin position="28"/>
        <end position="48"/>
    </location>
</feature>
<feature type="transmembrane region" description="Helical" evidence="1">
    <location>
        <begin position="100"/>
        <end position="130"/>
    </location>
</feature>
<proteinExistence type="predicted"/>
<feature type="transmembrane region" description="Helical" evidence="1">
    <location>
        <begin position="55"/>
        <end position="80"/>
    </location>
</feature>
<sequence>MDVTTSSTPSYRQGDPAQAHPGELARKLGYAGLIPFVGGALFVWLLTGRIDREPFIFLVNAITGYAALIVSFLGGLPWGLVMRDAAEPDDTVRKALWWGIAYSLLAWVALCMPAHAGLVVLGTLLIVAYLNDRKLYPALGVEHWLTLRFQLTAIASLSCFLTAAQI</sequence>
<dbReference type="PANTHER" id="PTHR15887">
    <property type="entry name" value="TRANSMEMBRANE PROTEIN 69"/>
    <property type="match status" value="1"/>
</dbReference>
<accession>A0A4Q9H5U8</accession>
<keyword evidence="1" id="KW-0472">Membrane</keyword>
<name>A0A4Q9H5U8_9BURK</name>
<dbReference type="EMBL" id="SIXI01000002">
    <property type="protein sequence ID" value="TBO33007.1"/>
    <property type="molecule type" value="Genomic_DNA"/>
</dbReference>
<comment type="caution">
    <text evidence="2">The sequence shown here is derived from an EMBL/GenBank/DDBJ whole genome shotgun (WGS) entry which is preliminary data.</text>
</comment>
<dbReference type="PANTHER" id="PTHR15887:SF1">
    <property type="entry name" value="TRANSMEMBRANE PROTEIN 69"/>
    <property type="match status" value="1"/>
</dbReference>
<organism evidence="2 3">
    <name type="scientific">Aquabacterium lacunae</name>
    <dbReference type="NCBI Taxonomy" id="2528630"/>
    <lineage>
        <taxon>Bacteria</taxon>
        <taxon>Pseudomonadati</taxon>
        <taxon>Pseudomonadota</taxon>
        <taxon>Betaproteobacteria</taxon>
        <taxon>Burkholderiales</taxon>
        <taxon>Aquabacterium</taxon>
    </lineage>
</organism>
<gene>
    <name evidence="2" type="ORF">EYS42_04835</name>
</gene>
<keyword evidence="1" id="KW-0812">Transmembrane</keyword>